<dbReference type="GeneID" id="95968178"/>
<feature type="domain" description="Transposase InsH N-terminal" evidence="1">
    <location>
        <begin position="11"/>
        <end position="63"/>
    </location>
</feature>
<name>A0AAX4NHF6_9ARCH</name>
<proteinExistence type="predicted"/>
<dbReference type="RefSeq" id="WP_393971182.1">
    <property type="nucleotide sequence ID" value="NZ_CP133772.1"/>
</dbReference>
<keyword evidence="3" id="KW-1185">Reference proteome</keyword>
<organism evidence="2 3">
    <name type="scientific">Oxyplasma meridianum</name>
    <dbReference type="NCBI Taxonomy" id="3073602"/>
    <lineage>
        <taxon>Archaea</taxon>
        <taxon>Methanobacteriati</taxon>
        <taxon>Thermoplasmatota</taxon>
        <taxon>Thermoplasmata</taxon>
        <taxon>Thermoplasmatales</taxon>
        <taxon>Thermoplasmataceae</taxon>
        <taxon>Oxyplasma</taxon>
    </lineage>
</organism>
<reference evidence="2 3" key="1">
    <citation type="submission" date="2023-09" db="EMBL/GenBank/DDBJ databases">
        <authorList>
            <person name="Golyshina O.V."/>
            <person name="Lunev E.A."/>
            <person name="Bargiela R."/>
            <person name="Gaines M.C."/>
            <person name="Daum B."/>
            <person name="Bale N.J."/>
            <person name="Koenen M."/>
            <person name="Sinninghe Damst J.S."/>
            <person name="Yakimov M."/>
            <person name="Golyshin P.N."/>
        </authorList>
    </citation>
    <scope>NUCLEOTIDE SEQUENCE [LARGE SCALE GENOMIC DNA]</scope>
    <source>
        <strain evidence="2 3">M1</strain>
    </source>
</reference>
<dbReference type="EMBL" id="CP133772">
    <property type="protein sequence ID" value="WYY00855.1"/>
    <property type="molecule type" value="Genomic_DNA"/>
</dbReference>
<dbReference type="Pfam" id="PF05598">
    <property type="entry name" value="DUF772"/>
    <property type="match status" value="1"/>
</dbReference>
<evidence type="ECO:0000313" key="2">
    <source>
        <dbReference type="EMBL" id="WYY00855.1"/>
    </source>
</evidence>
<accession>A0AAX4NHF6</accession>
<gene>
    <name evidence="2" type="ORF">OXIME_001440</name>
</gene>
<protein>
    <submittedName>
        <fullName evidence="2">Transposase</fullName>
    </submittedName>
</protein>
<dbReference type="Proteomes" id="UP001451606">
    <property type="component" value="Chromosome"/>
</dbReference>
<evidence type="ECO:0000313" key="3">
    <source>
        <dbReference type="Proteomes" id="UP001451606"/>
    </source>
</evidence>
<dbReference type="InterPro" id="IPR008490">
    <property type="entry name" value="Transposase_InsH_N"/>
</dbReference>
<evidence type="ECO:0000259" key="1">
    <source>
        <dbReference type="Pfam" id="PF05598"/>
    </source>
</evidence>
<dbReference type="KEGG" id="omr:OXIME_001440"/>
<dbReference type="AlphaFoldDB" id="A0AAX4NHF6"/>
<sequence length="80" mass="9298">MYYNHTERGVVSNIPITTMIKVLYLKSEYNMVDEKAETMMIEGISFMNCLNYPDRLPDARTIWISMEGLSKNLKGSCHME</sequence>